<feature type="region of interest" description="Disordered" evidence="3">
    <location>
        <begin position="76"/>
        <end position="130"/>
    </location>
</feature>
<evidence type="ECO:0000259" key="4">
    <source>
        <dbReference type="PROSITE" id="PS50048"/>
    </source>
</evidence>
<keyword evidence="1" id="KW-0479">Metal-binding</keyword>
<dbReference type="GO" id="GO:0008270">
    <property type="term" value="F:zinc ion binding"/>
    <property type="evidence" value="ECO:0007669"/>
    <property type="project" value="InterPro"/>
</dbReference>
<dbReference type="OrthoDB" id="5575144at2759"/>
<feature type="compositionally biased region" description="Low complexity" evidence="3">
    <location>
        <begin position="116"/>
        <end position="130"/>
    </location>
</feature>
<dbReference type="InterPro" id="IPR050335">
    <property type="entry name" value="ERT1_acuK_gluconeogen_tf"/>
</dbReference>
<dbReference type="PANTHER" id="PTHR47659:SF7">
    <property type="entry name" value="FUNGAL TRANSCRIPTIONAL REGULATORY PROTEIN, N-TERMINAL DOMAIN-CONTAINING PROTEIN"/>
    <property type="match status" value="1"/>
</dbReference>
<evidence type="ECO:0000313" key="5">
    <source>
        <dbReference type="EMBL" id="SAM07658.1"/>
    </source>
</evidence>
<feature type="domain" description="Zn(2)-C6 fungal-type" evidence="4">
    <location>
        <begin position="42"/>
        <end position="71"/>
    </location>
</feature>
<dbReference type="Proteomes" id="UP000078561">
    <property type="component" value="Unassembled WGS sequence"/>
</dbReference>
<dbReference type="GO" id="GO:0000981">
    <property type="term" value="F:DNA-binding transcription factor activity, RNA polymerase II-specific"/>
    <property type="evidence" value="ECO:0007669"/>
    <property type="project" value="InterPro"/>
</dbReference>
<dbReference type="PROSITE" id="PS50048">
    <property type="entry name" value="ZN2_CY6_FUNGAL_2"/>
    <property type="match status" value="1"/>
</dbReference>
<accession>A0A168S107</accession>
<feature type="compositionally biased region" description="Polar residues" evidence="3">
    <location>
        <begin position="105"/>
        <end position="115"/>
    </location>
</feature>
<feature type="compositionally biased region" description="Low complexity" evidence="3">
    <location>
        <begin position="220"/>
        <end position="237"/>
    </location>
</feature>
<feature type="region of interest" description="Disordered" evidence="3">
    <location>
        <begin position="1"/>
        <end position="36"/>
    </location>
</feature>
<evidence type="ECO:0000256" key="3">
    <source>
        <dbReference type="SAM" id="MobiDB-lite"/>
    </source>
</evidence>
<feature type="region of interest" description="Disordered" evidence="3">
    <location>
        <begin position="189"/>
        <end position="293"/>
    </location>
</feature>
<feature type="compositionally biased region" description="Low complexity" evidence="3">
    <location>
        <begin position="1"/>
        <end position="12"/>
    </location>
</feature>
<keyword evidence="2" id="KW-0539">Nucleus</keyword>
<evidence type="ECO:0000313" key="6">
    <source>
        <dbReference type="Proteomes" id="UP000078561"/>
    </source>
</evidence>
<organism evidence="5">
    <name type="scientific">Absidia glauca</name>
    <name type="common">Pin mould</name>
    <dbReference type="NCBI Taxonomy" id="4829"/>
    <lineage>
        <taxon>Eukaryota</taxon>
        <taxon>Fungi</taxon>
        <taxon>Fungi incertae sedis</taxon>
        <taxon>Mucoromycota</taxon>
        <taxon>Mucoromycotina</taxon>
        <taxon>Mucoromycetes</taxon>
        <taxon>Mucorales</taxon>
        <taxon>Cunninghamellaceae</taxon>
        <taxon>Absidia</taxon>
    </lineage>
</organism>
<dbReference type="InParanoid" id="A0A168S107"/>
<dbReference type="STRING" id="4829.A0A168S107"/>
<dbReference type="InterPro" id="IPR001138">
    <property type="entry name" value="Zn2Cys6_DnaBD"/>
</dbReference>
<proteinExistence type="predicted"/>
<feature type="compositionally biased region" description="Pro residues" evidence="3">
    <location>
        <begin position="194"/>
        <end position="209"/>
    </location>
</feature>
<dbReference type="EMBL" id="LT554760">
    <property type="protein sequence ID" value="SAM07658.1"/>
    <property type="molecule type" value="Genomic_DNA"/>
</dbReference>
<keyword evidence="6" id="KW-1185">Reference proteome</keyword>
<dbReference type="AlphaFoldDB" id="A0A168S107"/>
<feature type="compositionally biased region" description="Low complexity" evidence="3">
    <location>
        <begin position="254"/>
        <end position="265"/>
    </location>
</feature>
<feature type="compositionally biased region" description="Basic residues" evidence="3">
    <location>
        <begin position="77"/>
        <end position="92"/>
    </location>
</feature>
<protein>
    <recommendedName>
        <fullName evidence="4">Zn(2)-C6 fungal-type domain-containing protein</fullName>
    </recommendedName>
</protein>
<gene>
    <name evidence="5" type="primary">ABSGL_13301.1 scaffold 13659</name>
</gene>
<evidence type="ECO:0000256" key="2">
    <source>
        <dbReference type="ARBA" id="ARBA00023242"/>
    </source>
</evidence>
<dbReference type="PANTHER" id="PTHR47659">
    <property type="entry name" value="ZN(II)2CYS6 TRANSCRIPTION FACTOR (EUROFUNG)-RELATED"/>
    <property type="match status" value="1"/>
</dbReference>
<name>A0A168S107_ABSGL</name>
<reference evidence="5" key="1">
    <citation type="submission" date="2016-04" db="EMBL/GenBank/DDBJ databases">
        <authorList>
            <person name="Evans L.H."/>
            <person name="Alamgir A."/>
            <person name="Owens N."/>
            <person name="Weber N.D."/>
            <person name="Virtaneva K."/>
            <person name="Barbian K."/>
            <person name="Babar A."/>
            <person name="Rosenke K."/>
        </authorList>
    </citation>
    <scope>NUCLEOTIDE SEQUENCE [LARGE SCALE GENOMIC DNA]</scope>
    <source>
        <strain evidence="5">CBS 101.48</strain>
    </source>
</reference>
<sequence length="293" mass="31624">MDQTSTLTLQQAPPAPLLQPGNEMTRTQNHERIQKRKQVKVACSNCQKACKKCDESRPCVRCVKCGLAETCADSVRKERKKGVRRGPYKRRAGQTPEEKEANTAVPASSSGSQANPETTTSATTGPPMTTFAPIASAPDYGYPANLHQYNFGPYNPAIYGSAKLPPQGIPFYAVPYPYVGVMPVQEEQKESTRPPYPAMMYPYPPPQPLPQKDSTGIKKPSQQESPGSGSSSSSASPHPDDSKDTKPQPMTPVPSTSSSSLTSSSPDEDEDSSSIARLTQLCSAVLDRHDPPN</sequence>
<evidence type="ECO:0000256" key="1">
    <source>
        <dbReference type="ARBA" id="ARBA00022723"/>
    </source>
</evidence>